<dbReference type="AlphaFoldDB" id="A0A484BXP1"/>
<gene>
    <name evidence="2" type="ORF">AWZ03_000259</name>
</gene>
<name>A0A484BXP1_DRONA</name>
<evidence type="ECO:0000256" key="1">
    <source>
        <dbReference type="SAM" id="MobiDB-lite"/>
    </source>
</evidence>
<feature type="compositionally biased region" description="Gly residues" evidence="1">
    <location>
        <begin position="48"/>
        <end position="58"/>
    </location>
</feature>
<dbReference type="EMBL" id="LSRL02000001">
    <property type="protein sequence ID" value="TDG53444.1"/>
    <property type="molecule type" value="Genomic_DNA"/>
</dbReference>
<evidence type="ECO:0000313" key="2">
    <source>
        <dbReference type="EMBL" id="TDG53444.1"/>
    </source>
</evidence>
<protein>
    <submittedName>
        <fullName evidence="2">Uncharacterized protein</fullName>
    </submittedName>
</protein>
<accession>A0A484BXP1</accession>
<dbReference type="Proteomes" id="UP000295192">
    <property type="component" value="Unassembled WGS sequence"/>
</dbReference>
<feature type="region of interest" description="Disordered" evidence="1">
    <location>
        <begin position="45"/>
        <end position="77"/>
    </location>
</feature>
<evidence type="ECO:0000313" key="3">
    <source>
        <dbReference type="Proteomes" id="UP000295192"/>
    </source>
</evidence>
<organism evidence="2 3">
    <name type="scientific">Drosophila navojoa</name>
    <name type="common">Fruit fly</name>
    <dbReference type="NCBI Taxonomy" id="7232"/>
    <lineage>
        <taxon>Eukaryota</taxon>
        <taxon>Metazoa</taxon>
        <taxon>Ecdysozoa</taxon>
        <taxon>Arthropoda</taxon>
        <taxon>Hexapoda</taxon>
        <taxon>Insecta</taxon>
        <taxon>Pterygota</taxon>
        <taxon>Neoptera</taxon>
        <taxon>Endopterygota</taxon>
        <taxon>Diptera</taxon>
        <taxon>Brachycera</taxon>
        <taxon>Muscomorpha</taxon>
        <taxon>Ephydroidea</taxon>
        <taxon>Drosophilidae</taxon>
        <taxon>Drosophila</taxon>
    </lineage>
</organism>
<sequence>MMLATRPKDVATAATAAVAAVAATAVAVAVAAAAKSQDKIVAEVSDGKGNGNGNGNGNDNGNCNSAVPPASGATHAQWRQPIGPLGRHLENVRSEMACVACEQHSQTPVPVARFRTARETRPRPENERNRLQLLQAANVVGTLAVLL</sequence>
<proteinExistence type="predicted"/>
<comment type="caution">
    <text evidence="2">The sequence shown here is derived from an EMBL/GenBank/DDBJ whole genome shotgun (WGS) entry which is preliminary data.</text>
</comment>
<reference evidence="2 3" key="1">
    <citation type="journal article" date="2019" name="J. Hered.">
        <title>An Improved Genome Assembly for Drosophila navojoa, the Basal Species in the mojavensis Cluster.</title>
        <authorList>
            <person name="Vanderlinde T."/>
            <person name="Dupim E.G."/>
            <person name="Nazario-Yepiz N.O."/>
            <person name="Carvalho A.B."/>
        </authorList>
    </citation>
    <scope>NUCLEOTIDE SEQUENCE [LARGE SCALE GENOMIC DNA]</scope>
    <source>
        <strain evidence="2">Navoj_Jal97</strain>
        <tissue evidence="2">Whole organism</tissue>
    </source>
</reference>
<keyword evidence="3" id="KW-1185">Reference proteome</keyword>